<gene>
    <name evidence="1" type="ORF">LEMA_P110720.1</name>
</gene>
<dbReference type="InterPro" id="IPR029058">
    <property type="entry name" value="AB_hydrolase_fold"/>
</dbReference>
<reference evidence="2" key="1">
    <citation type="journal article" date="2011" name="Nat. Commun.">
        <title>Effector diversification within compartments of the Leptosphaeria maculans genome affected by Repeat-Induced Point mutations.</title>
        <authorList>
            <person name="Rouxel T."/>
            <person name="Grandaubert J."/>
            <person name="Hane J.K."/>
            <person name="Hoede C."/>
            <person name="van de Wouw A.P."/>
            <person name="Couloux A."/>
            <person name="Dominguez V."/>
            <person name="Anthouard V."/>
            <person name="Bally P."/>
            <person name="Bourras S."/>
            <person name="Cozijnsen A.J."/>
            <person name="Ciuffetti L.M."/>
            <person name="Degrave A."/>
            <person name="Dilmaghani A."/>
            <person name="Duret L."/>
            <person name="Fudal I."/>
            <person name="Goodwin S.B."/>
            <person name="Gout L."/>
            <person name="Glaser N."/>
            <person name="Linglin J."/>
            <person name="Kema G.H.J."/>
            <person name="Lapalu N."/>
            <person name="Lawrence C.B."/>
            <person name="May K."/>
            <person name="Meyer M."/>
            <person name="Ollivier B."/>
            <person name="Poulain J."/>
            <person name="Schoch C.L."/>
            <person name="Simon A."/>
            <person name="Spatafora J.W."/>
            <person name="Stachowiak A."/>
            <person name="Turgeon B.G."/>
            <person name="Tyler B.M."/>
            <person name="Vincent D."/>
            <person name="Weissenbach J."/>
            <person name="Amselem J."/>
            <person name="Quesneville H."/>
            <person name="Oliver R.P."/>
            <person name="Wincker P."/>
            <person name="Balesdent M.-H."/>
            <person name="Howlett B.J."/>
        </authorList>
    </citation>
    <scope>NUCLEOTIDE SEQUENCE [LARGE SCALE GENOMIC DNA]</scope>
    <source>
        <strain evidence="2">JN3 / isolate v23.1.3 / race Av1-4-5-6-7-8</strain>
    </source>
</reference>
<accession>E4ZXQ8</accession>
<dbReference type="Gene3D" id="3.40.50.1820">
    <property type="entry name" value="alpha/beta hydrolase"/>
    <property type="match status" value="1"/>
</dbReference>
<dbReference type="HOGENOM" id="CLU_2277986_0_0_1"/>
<dbReference type="Proteomes" id="UP000002668">
    <property type="component" value="Genome"/>
</dbReference>
<evidence type="ECO:0000313" key="1">
    <source>
        <dbReference type="EMBL" id="CBX96153.1"/>
    </source>
</evidence>
<keyword evidence="2" id="KW-1185">Reference proteome</keyword>
<dbReference type="InParanoid" id="E4ZXQ8"/>
<dbReference type="AlphaFoldDB" id="E4ZXQ8"/>
<sequence>MQRFIATMPETYDHNHQPVDYHMARVNGILHRITAGSGAPLLLLRGTPKNHYSWYRRILFLSSHFTLIGPDLRGLGIIDNPPLLEAIRAGQTQKTWPNSRPN</sequence>
<dbReference type="SUPFAM" id="SSF53474">
    <property type="entry name" value="alpha/beta-Hydrolases"/>
    <property type="match status" value="1"/>
</dbReference>
<protein>
    <submittedName>
        <fullName evidence="1">Predicted protein</fullName>
    </submittedName>
</protein>
<dbReference type="GeneID" id="13289889"/>
<evidence type="ECO:0000313" key="2">
    <source>
        <dbReference type="Proteomes" id="UP000002668"/>
    </source>
</evidence>
<organism evidence="2">
    <name type="scientific">Leptosphaeria maculans (strain JN3 / isolate v23.1.3 / race Av1-4-5-6-7-8)</name>
    <name type="common">Blackleg fungus</name>
    <name type="synonym">Phoma lingam</name>
    <dbReference type="NCBI Taxonomy" id="985895"/>
    <lineage>
        <taxon>Eukaryota</taxon>
        <taxon>Fungi</taxon>
        <taxon>Dikarya</taxon>
        <taxon>Ascomycota</taxon>
        <taxon>Pezizomycotina</taxon>
        <taxon>Dothideomycetes</taxon>
        <taxon>Pleosporomycetidae</taxon>
        <taxon>Pleosporales</taxon>
        <taxon>Pleosporineae</taxon>
        <taxon>Leptosphaeriaceae</taxon>
        <taxon>Plenodomus</taxon>
        <taxon>Plenodomus lingam/Leptosphaeria maculans species complex</taxon>
    </lineage>
</organism>
<dbReference type="STRING" id="985895.E4ZXQ8"/>
<dbReference type="OrthoDB" id="284184at2759"/>
<dbReference type="VEuPathDB" id="FungiDB:LEMA_P110720.1"/>
<name>E4ZXQ8_LEPMJ</name>
<dbReference type="EMBL" id="FP929128">
    <property type="protein sequence ID" value="CBX96153.1"/>
    <property type="molecule type" value="Genomic_DNA"/>
</dbReference>
<proteinExistence type="predicted"/>